<feature type="non-terminal residue" evidence="2">
    <location>
        <position position="1"/>
    </location>
</feature>
<evidence type="ECO:0000313" key="2">
    <source>
        <dbReference type="EMBL" id="WMV49763.1"/>
    </source>
</evidence>
<dbReference type="SUPFAM" id="SSF56672">
    <property type="entry name" value="DNA/RNA polymerases"/>
    <property type="match status" value="1"/>
</dbReference>
<sequence length="69" mass="7802">ECEKSFQELKDRLTSTPILTLPVGTDGFVVYYEASGIRLGCVLMQNGKVIACFSRQLKIHEKIYPTHDL</sequence>
<dbReference type="InterPro" id="IPR043502">
    <property type="entry name" value="DNA/RNA_pol_sf"/>
</dbReference>
<dbReference type="Pfam" id="PF17919">
    <property type="entry name" value="RT_RNaseH_2"/>
    <property type="match status" value="1"/>
</dbReference>
<dbReference type="PANTHER" id="PTHR34072:SF52">
    <property type="entry name" value="RIBONUCLEASE H"/>
    <property type="match status" value="1"/>
</dbReference>
<protein>
    <recommendedName>
        <fullName evidence="1">Reverse transcriptase/retrotransposon-derived protein RNase H-like domain-containing protein</fullName>
    </recommendedName>
</protein>
<organism evidence="2 3">
    <name type="scientific">Solanum verrucosum</name>
    <dbReference type="NCBI Taxonomy" id="315347"/>
    <lineage>
        <taxon>Eukaryota</taxon>
        <taxon>Viridiplantae</taxon>
        <taxon>Streptophyta</taxon>
        <taxon>Embryophyta</taxon>
        <taxon>Tracheophyta</taxon>
        <taxon>Spermatophyta</taxon>
        <taxon>Magnoliopsida</taxon>
        <taxon>eudicotyledons</taxon>
        <taxon>Gunneridae</taxon>
        <taxon>Pentapetalae</taxon>
        <taxon>asterids</taxon>
        <taxon>lamiids</taxon>
        <taxon>Solanales</taxon>
        <taxon>Solanaceae</taxon>
        <taxon>Solanoideae</taxon>
        <taxon>Solaneae</taxon>
        <taxon>Solanum</taxon>
    </lineage>
</organism>
<dbReference type="InterPro" id="IPR041577">
    <property type="entry name" value="RT_RNaseH_2"/>
</dbReference>
<dbReference type="Proteomes" id="UP001234989">
    <property type="component" value="Chromosome 10"/>
</dbReference>
<evidence type="ECO:0000313" key="3">
    <source>
        <dbReference type="Proteomes" id="UP001234989"/>
    </source>
</evidence>
<accession>A0AAF0UN74</accession>
<gene>
    <name evidence="2" type="ORF">MTR67_043148</name>
</gene>
<dbReference type="EMBL" id="CP133621">
    <property type="protein sequence ID" value="WMV49763.1"/>
    <property type="molecule type" value="Genomic_DNA"/>
</dbReference>
<dbReference type="PANTHER" id="PTHR34072">
    <property type="entry name" value="ENZYMATIC POLYPROTEIN-RELATED"/>
    <property type="match status" value="1"/>
</dbReference>
<dbReference type="AlphaFoldDB" id="A0AAF0UN74"/>
<proteinExistence type="predicted"/>
<feature type="domain" description="Reverse transcriptase/retrotransposon-derived protein RNase H-like" evidence="1">
    <location>
        <begin position="1"/>
        <end position="68"/>
    </location>
</feature>
<evidence type="ECO:0000259" key="1">
    <source>
        <dbReference type="Pfam" id="PF17919"/>
    </source>
</evidence>
<keyword evidence="3" id="KW-1185">Reference proteome</keyword>
<name>A0AAF0UN74_SOLVR</name>
<reference evidence="2" key="1">
    <citation type="submission" date="2023-08" db="EMBL/GenBank/DDBJ databases">
        <title>A de novo genome assembly of Solanum verrucosum Schlechtendal, a Mexican diploid species geographically isolated from the other diploid A-genome species in potato relatives.</title>
        <authorList>
            <person name="Hosaka K."/>
        </authorList>
    </citation>
    <scope>NUCLEOTIDE SEQUENCE</scope>
    <source>
        <tissue evidence="2">Young leaves</tissue>
    </source>
</reference>